<evidence type="ECO:0000259" key="1">
    <source>
        <dbReference type="PROSITE" id="PS50056"/>
    </source>
</evidence>
<keyword evidence="3" id="KW-1185">Reference proteome</keyword>
<dbReference type="InterPro" id="IPR029021">
    <property type="entry name" value="Prot-tyrosine_phosphatase-like"/>
</dbReference>
<dbReference type="SUPFAM" id="SSF52799">
    <property type="entry name" value="(Phosphotyrosine protein) phosphatases II"/>
    <property type="match status" value="1"/>
</dbReference>
<dbReference type="Proteomes" id="UP000050424">
    <property type="component" value="Unassembled WGS sequence"/>
</dbReference>
<organism evidence="2 3">
    <name type="scientific">Neonectria ditissima</name>
    <dbReference type="NCBI Taxonomy" id="78410"/>
    <lineage>
        <taxon>Eukaryota</taxon>
        <taxon>Fungi</taxon>
        <taxon>Dikarya</taxon>
        <taxon>Ascomycota</taxon>
        <taxon>Pezizomycotina</taxon>
        <taxon>Sordariomycetes</taxon>
        <taxon>Hypocreomycetidae</taxon>
        <taxon>Hypocreales</taxon>
        <taxon>Nectriaceae</taxon>
        <taxon>Neonectria</taxon>
    </lineage>
</organism>
<name>A0A0P7BF99_9HYPO</name>
<feature type="domain" description="Tyrosine specific protein phosphatases" evidence="1">
    <location>
        <begin position="80"/>
        <end position="159"/>
    </location>
</feature>
<sequence>LVFRSAEPSRLTDAGAAVLQRLRIARVYDLRSTVEIAKNSTGVREWAGATRVFAPVFLDEDYGPEAIALRFAQYSQQGTDGFVETYRSIWEAPAPMRLILLHLAEPDPEPLLLHCTAGKDRTGVIVAVVLALCGVDDEAIAQEYSLTEVGLAERKPEIMAHLMKHEALRKNPEGAERLLGAMQNRPENMLAALKALRSDYGSVEQYVQTKCGLSLDDIEQIRKNLIVVNETS</sequence>
<dbReference type="InterPro" id="IPR000387">
    <property type="entry name" value="Tyr_Pase_dom"/>
</dbReference>
<gene>
    <name evidence="2" type="ORF">AK830_g7267</name>
</gene>
<evidence type="ECO:0000313" key="3">
    <source>
        <dbReference type="Proteomes" id="UP000050424"/>
    </source>
</evidence>
<dbReference type="GO" id="GO:0004721">
    <property type="term" value="F:phosphoprotein phosphatase activity"/>
    <property type="evidence" value="ECO:0007669"/>
    <property type="project" value="InterPro"/>
</dbReference>
<protein>
    <recommendedName>
        <fullName evidence="1">Tyrosine specific protein phosphatases domain-containing protein</fullName>
    </recommendedName>
</protein>
<dbReference type="OrthoDB" id="449382at2759"/>
<dbReference type="EMBL" id="LKCW01000111">
    <property type="protein sequence ID" value="KPM39285.1"/>
    <property type="molecule type" value="Genomic_DNA"/>
</dbReference>
<dbReference type="Pfam" id="PF13350">
    <property type="entry name" value="Y_phosphatase3"/>
    <property type="match status" value="1"/>
</dbReference>
<dbReference type="InterPro" id="IPR016130">
    <property type="entry name" value="Tyr_Pase_AS"/>
</dbReference>
<dbReference type="AlphaFoldDB" id="A0A0P7BF99"/>
<dbReference type="PROSITE" id="PS50056">
    <property type="entry name" value="TYR_PHOSPHATASE_2"/>
    <property type="match status" value="1"/>
</dbReference>
<evidence type="ECO:0000313" key="2">
    <source>
        <dbReference type="EMBL" id="KPM39285.1"/>
    </source>
</evidence>
<dbReference type="PROSITE" id="PS00383">
    <property type="entry name" value="TYR_PHOSPHATASE_1"/>
    <property type="match status" value="1"/>
</dbReference>
<reference evidence="2 3" key="1">
    <citation type="submission" date="2015-09" db="EMBL/GenBank/DDBJ databases">
        <title>Draft genome of a European isolate of the apple canker pathogen Neonectria ditissima.</title>
        <authorList>
            <person name="Gomez-Cortecero A."/>
            <person name="Harrison R.J."/>
            <person name="Armitage A.D."/>
        </authorList>
    </citation>
    <scope>NUCLEOTIDE SEQUENCE [LARGE SCALE GENOMIC DNA]</scope>
    <source>
        <strain evidence="2 3">R09/05</strain>
    </source>
</reference>
<dbReference type="PANTHER" id="PTHR31126:SF1">
    <property type="entry name" value="TYROSINE SPECIFIC PROTEIN PHOSPHATASES DOMAIN-CONTAINING PROTEIN"/>
    <property type="match status" value="1"/>
</dbReference>
<dbReference type="Gene3D" id="3.90.190.10">
    <property type="entry name" value="Protein tyrosine phosphatase superfamily"/>
    <property type="match status" value="1"/>
</dbReference>
<dbReference type="PANTHER" id="PTHR31126">
    <property type="entry name" value="TYROSINE-PROTEIN PHOSPHATASE"/>
    <property type="match status" value="1"/>
</dbReference>
<feature type="non-terminal residue" evidence="2">
    <location>
        <position position="1"/>
    </location>
</feature>
<proteinExistence type="predicted"/>
<accession>A0A0P7BF99</accession>
<dbReference type="InterPro" id="IPR026893">
    <property type="entry name" value="Tyr/Ser_Pase_IphP-type"/>
</dbReference>
<comment type="caution">
    <text evidence="2">The sequence shown here is derived from an EMBL/GenBank/DDBJ whole genome shotgun (WGS) entry which is preliminary data.</text>
</comment>